<proteinExistence type="predicted"/>
<accession>A0A9X4L069</accession>
<evidence type="ECO:0000313" key="1">
    <source>
        <dbReference type="EMBL" id="MDG0814157.1"/>
    </source>
</evidence>
<evidence type="ECO:0000313" key="2">
    <source>
        <dbReference type="Proteomes" id="UP001153404"/>
    </source>
</evidence>
<dbReference type="Proteomes" id="UP001153404">
    <property type="component" value="Unassembled WGS sequence"/>
</dbReference>
<keyword evidence="2" id="KW-1185">Reference proteome</keyword>
<name>A0A9X4L069_9BACL</name>
<dbReference type="EMBL" id="JAPDIA010000009">
    <property type="protein sequence ID" value="MDG0814157.1"/>
    <property type="molecule type" value="Genomic_DNA"/>
</dbReference>
<protein>
    <submittedName>
        <fullName evidence="1">Uncharacterized protein</fullName>
    </submittedName>
</protein>
<dbReference type="AlphaFoldDB" id="A0A9X4L069"/>
<sequence>MSGSCEHHDCFVSSRIAFRSELFGRSAGYDTQLVCSLDRSFCPRRLGAHILKRRARSRSVIRPAVGLSPRIALAPSAACSGSYLDSYQDLYPGSFPGPFPGSYRGPFPGSYQDLYRGPFPDSYQDLYPGSYRGPCPGSYLDLYPGSFPDLSQGPFPCQPLRS</sequence>
<gene>
    <name evidence="1" type="ORF">OMP40_36430</name>
</gene>
<reference evidence="1" key="1">
    <citation type="submission" date="2022-10" db="EMBL/GenBank/DDBJ databases">
        <title>Comparative genomic analysis of Cohnella hashimotonis sp. nov., isolated from the International Space Station.</title>
        <authorList>
            <person name="Simpson A."/>
            <person name="Venkateswaran K."/>
        </authorList>
    </citation>
    <scope>NUCLEOTIDE SEQUENCE</scope>
    <source>
        <strain evidence="1">DSM 28161</strain>
    </source>
</reference>
<comment type="caution">
    <text evidence="1">The sequence shown here is derived from an EMBL/GenBank/DDBJ whole genome shotgun (WGS) entry which is preliminary data.</text>
</comment>
<organism evidence="1 2">
    <name type="scientific">Cohnella rhizosphaerae</name>
    <dbReference type="NCBI Taxonomy" id="1457232"/>
    <lineage>
        <taxon>Bacteria</taxon>
        <taxon>Bacillati</taxon>
        <taxon>Bacillota</taxon>
        <taxon>Bacilli</taxon>
        <taxon>Bacillales</taxon>
        <taxon>Paenibacillaceae</taxon>
        <taxon>Cohnella</taxon>
    </lineage>
</organism>